<dbReference type="InterPro" id="IPR000719">
    <property type="entry name" value="Prot_kinase_dom"/>
</dbReference>
<keyword evidence="4" id="KW-0418">Kinase</keyword>
<reference evidence="9 10" key="1">
    <citation type="journal article" date="2016" name="Nat. Commun.">
        <title>Extremotolerant tardigrade genome and improved radiotolerance of human cultured cells by tardigrade-unique protein.</title>
        <authorList>
            <person name="Hashimoto T."/>
            <person name="Horikawa D.D."/>
            <person name="Saito Y."/>
            <person name="Kuwahara H."/>
            <person name="Kozuka-Hata H."/>
            <person name="Shin-I T."/>
            <person name="Minakuchi Y."/>
            <person name="Ohishi K."/>
            <person name="Motoyama A."/>
            <person name="Aizu T."/>
            <person name="Enomoto A."/>
            <person name="Kondo K."/>
            <person name="Tanaka S."/>
            <person name="Hara Y."/>
            <person name="Koshikawa S."/>
            <person name="Sagara H."/>
            <person name="Miura T."/>
            <person name="Yokobori S."/>
            <person name="Miyagawa K."/>
            <person name="Suzuki Y."/>
            <person name="Kubo T."/>
            <person name="Oyama M."/>
            <person name="Kohara Y."/>
            <person name="Fujiyama A."/>
            <person name="Arakawa K."/>
            <person name="Katayama T."/>
            <person name="Toyoda A."/>
            <person name="Kunieda T."/>
        </authorList>
    </citation>
    <scope>NUCLEOTIDE SEQUENCE [LARGE SCALE GENOMIC DNA]</scope>
    <source>
        <strain evidence="9 10">YOKOZUNA-1</strain>
    </source>
</reference>
<dbReference type="InterPro" id="IPR008271">
    <property type="entry name" value="Ser/Thr_kinase_AS"/>
</dbReference>
<feature type="compositionally biased region" description="Basic residues" evidence="7">
    <location>
        <begin position="51"/>
        <end position="68"/>
    </location>
</feature>
<dbReference type="PROSITE" id="PS50011">
    <property type="entry name" value="PROTEIN_KINASE_DOM"/>
    <property type="match status" value="1"/>
</dbReference>
<dbReference type="PANTHER" id="PTHR45646:SF11">
    <property type="entry name" value="SERINE_THREONINE-PROTEIN KINASE DOA"/>
    <property type="match status" value="1"/>
</dbReference>
<dbReference type="Gene3D" id="3.30.200.20">
    <property type="entry name" value="Phosphorylase Kinase, domain 1"/>
    <property type="match status" value="1"/>
</dbReference>
<dbReference type="PANTHER" id="PTHR45646">
    <property type="entry name" value="SERINE/THREONINE-PROTEIN KINASE DOA-RELATED"/>
    <property type="match status" value="1"/>
</dbReference>
<evidence type="ECO:0000256" key="1">
    <source>
        <dbReference type="ARBA" id="ARBA00022527"/>
    </source>
</evidence>
<evidence type="ECO:0000256" key="6">
    <source>
        <dbReference type="ARBA" id="ARBA00037966"/>
    </source>
</evidence>
<evidence type="ECO:0000256" key="3">
    <source>
        <dbReference type="ARBA" id="ARBA00022741"/>
    </source>
</evidence>
<evidence type="ECO:0000313" key="9">
    <source>
        <dbReference type="EMBL" id="GAU93031.1"/>
    </source>
</evidence>
<organism evidence="9 10">
    <name type="scientific">Ramazzottius varieornatus</name>
    <name type="common">Water bear</name>
    <name type="synonym">Tardigrade</name>
    <dbReference type="NCBI Taxonomy" id="947166"/>
    <lineage>
        <taxon>Eukaryota</taxon>
        <taxon>Metazoa</taxon>
        <taxon>Ecdysozoa</taxon>
        <taxon>Tardigrada</taxon>
        <taxon>Eutardigrada</taxon>
        <taxon>Parachela</taxon>
        <taxon>Hypsibioidea</taxon>
        <taxon>Ramazzottiidae</taxon>
        <taxon>Ramazzottius</taxon>
    </lineage>
</organism>
<dbReference type="Proteomes" id="UP000186922">
    <property type="component" value="Unassembled WGS sequence"/>
</dbReference>
<keyword evidence="3" id="KW-0547">Nucleotide-binding</keyword>
<evidence type="ECO:0000256" key="4">
    <source>
        <dbReference type="ARBA" id="ARBA00022777"/>
    </source>
</evidence>
<evidence type="ECO:0000256" key="7">
    <source>
        <dbReference type="SAM" id="MobiDB-lite"/>
    </source>
</evidence>
<accession>A0A1D1UU94</accession>
<comment type="caution">
    <text evidence="9">The sequence shown here is derived from an EMBL/GenBank/DDBJ whole genome shotgun (WGS) entry which is preliminary data.</text>
</comment>
<dbReference type="GO" id="GO:0005634">
    <property type="term" value="C:nucleus"/>
    <property type="evidence" value="ECO:0007669"/>
    <property type="project" value="TreeGrafter"/>
</dbReference>
<dbReference type="Gene3D" id="1.10.510.10">
    <property type="entry name" value="Transferase(Phosphotransferase) domain 1"/>
    <property type="match status" value="1"/>
</dbReference>
<keyword evidence="10" id="KW-1185">Reference proteome</keyword>
<keyword evidence="2" id="KW-0808">Transferase</keyword>
<comment type="similarity">
    <text evidence="6">Belongs to the protein kinase superfamily. CMGC Ser/Thr protein kinase family. Lammer subfamily.</text>
</comment>
<feature type="compositionally biased region" description="Low complexity" evidence="7">
    <location>
        <begin position="97"/>
        <end position="108"/>
    </location>
</feature>
<gene>
    <name evidence="9" type="primary">RvY_05031-1</name>
    <name evidence="9" type="synonym">RvY_05031.1</name>
    <name evidence="9" type="ORF">RvY_05031</name>
</gene>
<name>A0A1D1UU94_RAMVA</name>
<protein>
    <recommendedName>
        <fullName evidence="8">Protein kinase domain-containing protein</fullName>
    </recommendedName>
</protein>
<dbReference type="GO" id="GO:0005524">
    <property type="term" value="F:ATP binding"/>
    <property type="evidence" value="ECO:0007669"/>
    <property type="project" value="UniProtKB-KW"/>
</dbReference>
<evidence type="ECO:0000259" key="8">
    <source>
        <dbReference type="PROSITE" id="PS50011"/>
    </source>
</evidence>
<dbReference type="Pfam" id="PF00069">
    <property type="entry name" value="Pkinase"/>
    <property type="match status" value="1"/>
</dbReference>
<evidence type="ECO:0000256" key="5">
    <source>
        <dbReference type="ARBA" id="ARBA00022840"/>
    </source>
</evidence>
<evidence type="ECO:0000256" key="2">
    <source>
        <dbReference type="ARBA" id="ARBA00022679"/>
    </source>
</evidence>
<dbReference type="SUPFAM" id="SSF56112">
    <property type="entry name" value="Protein kinase-like (PK-like)"/>
    <property type="match status" value="1"/>
</dbReference>
<dbReference type="SMART" id="SM00220">
    <property type="entry name" value="S_TKc"/>
    <property type="match status" value="1"/>
</dbReference>
<dbReference type="AlphaFoldDB" id="A0A1D1UU94"/>
<dbReference type="InterPro" id="IPR051175">
    <property type="entry name" value="CLK_kinases"/>
</dbReference>
<evidence type="ECO:0000313" key="10">
    <source>
        <dbReference type="Proteomes" id="UP000186922"/>
    </source>
</evidence>
<feature type="region of interest" description="Disordered" evidence="7">
    <location>
        <begin position="1"/>
        <end position="115"/>
    </location>
</feature>
<keyword evidence="5" id="KW-0067">ATP-binding</keyword>
<sequence>MPPTKYEKKRKRSAASTPASQKSQNQNDAPSIQKKKQRKQFSDSPSSPPPMKKKGFNKQVPRSRKPSRARSSYSHQSRVSLLIENRKSKSGRRKNRSPTPESSPEASPVNYLSPGNVYVDENHHLEVRPNDVIDHKFKVVDICGAGTFGRVYKVRDLTDPYSDTFLALKVMQDKDEARQDTVYEREALQGLMAKDPKHIQNVVRFFGHFAYHGHACLLFEHLGPSLHKFLHTTKSNFVPFPMHQLSEITQQTCLALAFLRKCGYSHTDIKTENIVFAEEVTYHDTIYLSDSSQTLVRELSCTNVKLIDFGSAIDDEEDHGTDISTRQYRAPEIMLVLDWNHQIDMWSLGCVLFEVYSGKVLFQAPTVKAQIVAMTRILGPIPKKMLSRVPHDHKYFKNGEFRASDSYRQSPEYMDVMRTAKPLKEYFRNLESTDSKRFLDLLRKFLQYEPKKRITAADALYHEFLSQRISRKRKQM</sequence>
<proteinExistence type="inferred from homology"/>
<dbReference type="STRING" id="947166.A0A1D1UU94"/>
<dbReference type="OrthoDB" id="2649at2759"/>
<dbReference type="PROSITE" id="PS00108">
    <property type="entry name" value="PROTEIN_KINASE_ST"/>
    <property type="match status" value="1"/>
</dbReference>
<keyword evidence="1" id="KW-0723">Serine/threonine-protein kinase</keyword>
<dbReference type="GO" id="GO:0004674">
    <property type="term" value="F:protein serine/threonine kinase activity"/>
    <property type="evidence" value="ECO:0007669"/>
    <property type="project" value="UniProtKB-KW"/>
</dbReference>
<feature type="domain" description="Protein kinase" evidence="8">
    <location>
        <begin position="137"/>
        <end position="465"/>
    </location>
</feature>
<feature type="compositionally biased region" description="Polar residues" evidence="7">
    <location>
        <begin position="14"/>
        <end position="30"/>
    </location>
</feature>
<dbReference type="EMBL" id="BDGG01000002">
    <property type="protein sequence ID" value="GAU93031.1"/>
    <property type="molecule type" value="Genomic_DNA"/>
</dbReference>
<dbReference type="InterPro" id="IPR011009">
    <property type="entry name" value="Kinase-like_dom_sf"/>
</dbReference>